<accession>A0A381XHS6</accession>
<dbReference type="PANTHER" id="PTHR38098:SF1">
    <property type="entry name" value="LPS-ASSEMBLY LIPOPROTEIN LPTE"/>
    <property type="match status" value="1"/>
</dbReference>
<dbReference type="GO" id="GO:0043165">
    <property type="term" value="P:Gram-negative-bacterium-type cell outer membrane assembly"/>
    <property type="evidence" value="ECO:0007669"/>
    <property type="project" value="InterPro"/>
</dbReference>
<evidence type="ECO:0000256" key="1">
    <source>
        <dbReference type="ARBA" id="ARBA00022729"/>
    </source>
</evidence>
<dbReference type="HAMAP" id="MF_01186">
    <property type="entry name" value="LPS_assembly_LptE"/>
    <property type="match status" value="1"/>
</dbReference>
<organism evidence="4">
    <name type="scientific">marine metagenome</name>
    <dbReference type="NCBI Taxonomy" id="408172"/>
    <lineage>
        <taxon>unclassified sequences</taxon>
        <taxon>metagenomes</taxon>
        <taxon>ecological metagenomes</taxon>
    </lineage>
</organism>
<dbReference type="GO" id="GO:0015920">
    <property type="term" value="P:lipopolysaccharide transport"/>
    <property type="evidence" value="ECO:0007669"/>
    <property type="project" value="TreeGrafter"/>
</dbReference>
<dbReference type="GO" id="GO:0001530">
    <property type="term" value="F:lipopolysaccharide binding"/>
    <property type="evidence" value="ECO:0007669"/>
    <property type="project" value="TreeGrafter"/>
</dbReference>
<dbReference type="Pfam" id="PF04390">
    <property type="entry name" value="LptE"/>
    <property type="match status" value="1"/>
</dbReference>
<evidence type="ECO:0000313" key="4">
    <source>
        <dbReference type="EMBL" id="SVA64011.1"/>
    </source>
</evidence>
<dbReference type="PANTHER" id="PTHR38098">
    <property type="entry name" value="LPS-ASSEMBLY LIPOPROTEIN LPTE"/>
    <property type="match status" value="1"/>
</dbReference>
<evidence type="ECO:0000256" key="2">
    <source>
        <dbReference type="ARBA" id="ARBA00023136"/>
    </source>
</evidence>
<proteinExistence type="inferred from homology"/>
<evidence type="ECO:0008006" key="5">
    <source>
        <dbReference type="Google" id="ProtNLM"/>
    </source>
</evidence>
<protein>
    <recommendedName>
        <fullName evidence="5">LPS-assembly lipoprotein LptE</fullName>
    </recommendedName>
</protein>
<dbReference type="InterPro" id="IPR007485">
    <property type="entry name" value="LPS_assembly_LptE"/>
</dbReference>
<dbReference type="AlphaFoldDB" id="A0A381XHS6"/>
<sequence>MKPLFSIVGFLLLVGCGFQLRTWDLASTYRIVRIESHVDSSIERDMRGAFESAGLVVVEEGDADLYLTVEREDFEQRSDMFTGDGRVAGYQLQLRVVYQASEASGKILIPLRTLQEQRSLPLNRANVVGSDAEKRLLVQEMRTDIVQRIVRTLAVLADQVVKPLDAS</sequence>
<dbReference type="EMBL" id="UINC01015151">
    <property type="protein sequence ID" value="SVA64011.1"/>
    <property type="molecule type" value="Genomic_DNA"/>
</dbReference>
<gene>
    <name evidence="4" type="ORF">METZ01_LOCUS116865</name>
</gene>
<dbReference type="Gene3D" id="3.30.160.150">
    <property type="entry name" value="Lipoprotein like domain"/>
    <property type="match status" value="1"/>
</dbReference>
<evidence type="ECO:0000256" key="3">
    <source>
        <dbReference type="ARBA" id="ARBA00023237"/>
    </source>
</evidence>
<dbReference type="GO" id="GO:1990351">
    <property type="term" value="C:transporter complex"/>
    <property type="evidence" value="ECO:0007669"/>
    <property type="project" value="TreeGrafter"/>
</dbReference>
<keyword evidence="2" id="KW-0472">Membrane</keyword>
<name>A0A381XHS6_9ZZZZ</name>
<dbReference type="GO" id="GO:0019867">
    <property type="term" value="C:outer membrane"/>
    <property type="evidence" value="ECO:0007669"/>
    <property type="project" value="InterPro"/>
</dbReference>
<reference evidence="4" key="1">
    <citation type="submission" date="2018-05" db="EMBL/GenBank/DDBJ databases">
        <authorList>
            <person name="Lanie J.A."/>
            <person name="Ng W.-L."/>
            <person name="Kazmierczak K.M."/>
            <person name="Andrzejewski T.M."/>
            <person name="Davidsen T.M."/>
            <person name="Wayne K.J."/>
            <person name="Tettelin H."/>
            <person name="Glass J.I."/>
            <person name="Rusch D."/>
            <person name="Podicherti R."/>
            <person name="Tsui H.-C.T."/>
            <person name="Winkler M.E."/>
        </authorList>
    </citation>
    <scope>NUCLEOTIDE SEQUENCE</scope>
</reference>
<dbReference type="PROSITE" id="PS51257">
    <property type="entry name" value="PROKAR_LIPOPROTEIN"/>
    <property type="match status" value="1"/>
</dbReference>
<keyword evidence="3" id="KW-0998">Cell outer membrane</keyword>
<keyword evidence="1" id="KW-0732">Signal</keyword>